<protein>
    <submittedName>
        <fullName evidence="2">Rhodanese-related sulfurtransferase</fullName>
    </submittedName>
</protein>
<dbReference type="PANTHER" id="PTHR43031">
    <property type="entry name" value="FAD-DEPENDENT OXIDOREDUCTASE"/>
    <property type="match status" value="1"/>
</dbReference>
<dbReference type="GO" id="GO:0016740">
    <property type="term" value="F:transferase activity"/>
    <property type="evidence" value="ECO:0007669"/>
    <property type="project" value="UniProtKB-KW"/>
</dbReference>
<dbReference type="InterPro" id="IPR036873">
    <property type="entry name" value="Rhodanese-like_dom_sf"/>
</dbReference>
<dbReference type="Gene3D" id="3.40.250.10">
    <property type="entry name" value="Rhodanese-like domain"/>
    <property type="match status" value="1"/>
</dbReference>
<keyword evidence="3" id="KW-1185">Reference proteome</keyword>
<accession>A0A3D9SKR9</accession>
<dbReference type="PROSITE" id="PS50206">
    <property type="entry name" value="RHODANESE_3"/>
    <property type="match status" value="1"/>
</dbReference>
<dbReference type="OrthoDB" id="9800872at2"/>
<dbReference type="InterPro" id="IPR001763">
    <property type="entry name" value="Rhodanese-like_dom"/>
</dbReference>
<reference evidence="2 3" key="1">
    <citation type="submission" date="2018-08" db="EMBL/GenBank/DDBJ databases">
        <title>Genomic Encyclopedia of Type Strains, Phase III (KMG-III): the genomes of soil and plant-associated and newly described type strains.</title>
        <authorList>
            <person name="Whitman W."/>
        </authorList>
    </citation>
    <scope>NUCLEOTIDE SEQUENCE [LARGE SCALE GENOMIC DNA]</scope>
    <source>
        <strain evidence="2 3">CGMCC 1.10966</strain>
    </source>
</reference>
<dbReference type="AlphaFoldDB" id="A0A3D9SKR9"/>
<keyword evidence="2" id="KW-0808">Transferase</keyword>
<dbReference type="InterPro" id="IPR050229">
    <property type="entry name" value="GlpE_sulfurtransferase"/>
</dbReference>
<organism evidence="2 3">
    <name type="scientific">Paenibacillus taihuensis</name>
    <dbReference type="NCBI Taxonomy" id="1156355"/>
    <lineage>
        <taxon>Bacteria</taxon>
        <taxon>Bacillati</taxon>
        <taxon>Bacillota</taxon>
        <taxon>Bacilli</taxon>
        <taxon>Bacillales</taxon>
        <taxon>Paenibacillaceae</taxon>
        <taxon>Paenibacillus</taxon>
    </lineage>
</organism>
<dbReference type="Pfam" id="PF00581">
    <property type="entry name" value="Rhodanese"/>
    <property type="match status" value="1"/>
</dbReference>
<dbReference type="SUPFAM" id="SSF52821">
    <property type="entry name" value="Rhodanese/Cell cycle control phosphatase"/>
    <property type="match status" value="1"/>
</dbReference>
<gene>
    <name evidence="2" type="ORF">A8990_10417</name>
</gene>
<dbReference type="SMART" id="SM00450">
    <property type="entry name" value="RHOD"/>
    <property type="match status" value="1"/>
</dbReference>
<evidence type="ECO:0000313" key="3">
    <source>
        <dbReference type="Proteomes" id="UP000256304"/>
    </source>
</evidence>
<dbReference type="RefSeq" id="WP_116187865.1">
    <property type="nucleotide sequence ID" value="NZ_QTTN01000004.1"/>
</dbReference>
<evidence type="ECO:0000313" key="2">
    <source>
        <dbReference type="EMBL" id="REE91510.1"/>
    </source>
</evidence>
<evidence type="ECO:0000259" key="1">
    <source>
        <dbReference type="PROSITE" id="PS50206"/>
    </source>
</evidence>
<dbReference type="EMBL" id="QTTN01000004">
    <property type="protein sequence ID" value="REE91510.1"/>
    <property type="molecule type" value="Genomic_DNA"/>
</dbReference>
<feature type="domain" description="Rhodanese" evidence="1">
    <location>
        <begin position="43"/>
        <end position="127"/>
    </location>
</feature>
<comment type="caution">
    <text evidence="2">The sequence shown here is derived from an EMBL/GenBank/DDBJ whole genome shotgun (WGS) entry which is preliminary data.</text>
</comment>
<name>A0A3D9SKR9_9BACL</name>
<dbReference type="PANTHER" id="PTHR43031:SF1">
    <property type="entry name" value="PYRIDINE NUCLEOTIDE-DISULPHIDE OXIDOREDUCTASE"/>
    <property type="match status" value="1"/>
</dbReference>
<proteinExistence type="predicted"/>
<dbReference type="CDD" id="cd00158">
    <property type="entry name" value="RHOD"/>
    <property type="match status" value="1"/>
</dbReference>
<dbReference type="Proteomes" id="UP000256304">
    <property type="component" value="Unassembled WGS sequence"/>
</dbReference>
<sequence>MDFKWMLEILIIAALIWFVYKRFAGVKDLKNLMPDQFQNELKSNQKKILIDVREPMELQQGYIPGAINIPLSQMKKRLSEIPKDRKIFLYCRSGMRSMQAARILRKDGYRDLAHLHGGIVSWKRKLAK</sequence>